<evidence type="ECO:0000313" key="2">
    <source>
        <dbReference type="EMBL" id="MEI5984221.1"/>
    </source>
</evidence>
<evidence type="ECO:0000256" key="1">
    <source>
        <dbReference type="SAM" id="MobiDB-lite"/>
    </source>
</evidence>
<comment type="caution">
    <text evidence="2">The sequence shown here is derived from an EMBL/GenBank/DDBJ whole genome shotgun (WGS) entry which is preliminary data.</text>
</comment>
<keyword evidence="3" id="KW-1185">Reference proteome</keyword>
<gene>
    <name evidence="2" type="ORF">VJ786_04825</name>
</gene>
<evidence type="ECO:0000313" key="3">
    <source>
        <dbReference type="Proteomes" id="UP001363035"/>
    </source>
</evidence>
<dbReference type="EMBL" id="JAYLLN010000007">
    <property type="protein sequence ID" value="MEI5984221.1"/>
    <property type="molecule type" value="Genomic_DNA"/>
</dbReference>
<sequence>MHFKKSTLIGLFSAAVLFATSCNSNQKTDGEGTDLTPVEGNDPTRYNLNEPDKDLIELDSSKMDSTIIDSAQ</sequence>
<dbReference type="RefSeq" id="WP_099367949.1">
    <property type="nucleotide sequence ID" value="NZ_JAYLLN010000007.1"/>
</dbReference>
<reference evidence="2 3" key="1">
    <citation type="submission" date="2024-01" db="EMBL/GenBank/DDBJ databases">
        <title>Sphingobacterium tenebrionis sp. nov., a novel endophyte isolated from tenebrio molitor intestines.</title>
        <authorList>
            <person name="Zhang C."/>
        </authorList>
    </citation>
    <scope>NUCLEOTIDE SEQUENCE [LARGE SCALE GENOMIC DNA]</scope>
    <source>
        <strain evidence="2 3">PU5-4</strain>
    </source>
</reference>
<dbReference type="Proteomes" id="UP001363035">
    <property type="component" value="Unassembled WGS sequence"/>
</dbReference>
<proteinExistence type="predicted"/>
<dbReference type="PROSITE" id="PS51257">
    <property type="entry name" value="PROKAR_LIPOPROTEIN"/>
    <property type="match status" value="1"/>
</dbReference>
<organism evidence="2 3">
    <name type="scientific">Sphingobacterium tenebrionis</name>
    <dbReference type="NCBI Taxonomy" id="3111775"/>
    <lineage>
        <taxon>Bacteria</taxon>
        <taxon>Pseudomonadati</taxon>
        <taxon>Bacteroidota</taxon>
        <taxon>Sphingobacteriia</taxon>
        <taxon>Sphingobacteriales</taxon>
        <taxon>Sphingobacteriaceae</taxon>
        <taxon>Sphingobacterium</taxon>
    </lineage>
</organism>
<name>A0ABU8I459_9SPHI</name>
<protein>
    <submittedName>
        <fullName evidence="2">Uncharacterized protein</fullName>
    </submittedName>
</protein>
<accession>A0ABU8I459</accession>
<feature type="region of interest" description="Disordered" evidence="1">
    <location>
        <begin position="24"/>
        <end position="50"/>
    </location>
</feature>